<evidence type="ECO:0000313" key="2">
    <source>
        <dbReference type="EMBL" id="RRT77525.1"/>
    </source>
</evidence>
<sequence length="153" mass="17216">MLRLGVTREWVGKGELPKKRTQSEVAEALRCAGRGHTWRDCSPSSSHKNLNAIEMSPRGDMVQRIMVEQFEAIQHTREKSREGRDHAELDCSSAYIRLEELGKSKDKAEGRALVVKGVEEVENAKANSKYQDTAEGQRPENFTRPVSTGFSSR</sequence>
<comment type="caution">
    <text evidence="2">The sequence shown here is derived from an EMBL/GenBank/DDBJ whole genome shotgun (WGS) entry which is preliminary data.</text>
</comment>
<protein>
    <submittedName>
        <fullName evidence="2">Uncharacterized protein</fullName>
    </submittedName>
</protein>
<dbReference type="Proteomes" id="UP000287651">
    <property type="component" value="Unassembled WGS sequence"/>
</dbReference>
<feature type="region of interest" description="Disordered" evidence="1">
    <location>
        <begin position="124"/>
        <end position="153"/>
    </location>
</feature>
<reference evidence="2 3" key="1">
    <citation type="journal article" date="2014" name="Agronomy (Basel)">
        <title>A Draft Genome Sequence for Ensete ventricosum, the Drought-Tolerant Tree Against Hunger.</title>
        <authorList>
            <person name="Harrison J."/>
            <person name="Moore K.A."/>
            <person name="Paszkiewicz K."/>
            <person name="Jones T."/>
            <person name="Grant M."/>
            <person name="Ambacheew D."/>
            <person name="Muzemil S."/>
            <person name="Studholme D.J."/>
        </authorList>
    </citation>
    <scope>NUCLEOTIDE SEQUENCE [LARGE SCALE GENOMIC DNA]</scope>
</reference>
<name>A0A427AMS6_ENSVE</name>
<feature type="compositionally biased region" description="Polar residues" evidence="1">
    <location>
        <begin position="144"/>
        <end position="153"/>
    </location>
</feature>
<accession>A0A427AMS6</accession>
<dbReference type="EMBL" id="AMZH03001910">
    <property type="protein sequence ID" value="RRT77525.1"/>
    <property type="molecule type" value="Genomic_DNA"/>
</dbReference>
<dbReference type="AlphaFoldDB" id="A0A427AMS6"/>
<evidence type="ECO:0000313" key="3">
    <source>
        <dbReference type="Proteomes" id="UP000287651"/>
    </source>
</evidence>
<gene>
    <name evidence="2" type="ORF">B296_00028454</name>
</gene>
<proteinExistence type="predicted"/>
<evidence type="ECO:0000256" key="1">
    <source>
        <dbReference type="SAM" id="MobiDB-lite"/>
    </source>
</evidence>
<organism evidence="2 3">
    <name type="scientific">Ensete ventricosum</name>
    <name type="common">Abyssinian banana</name>
    <name type="synonym">Musa ensete</name>
    <dbReference type="NCBI Taxonomy" id="4639"/>
    <lineage>
        <taxon>Eukaryota</taxon>
        <taxon>Viridiplantae</taxon>
        <taxon>Streptophyta</taxon>
        <taxon>Embryophyta</taxon>
        <taxon>Tracheophyta</taxon>
        <taxon>Spermatophyta</taxon>
        <taxon>Magnoliopsida</taxon>
        <taxon>Liliopsida</taxon>
        <taxon>Zingiberales</taxon>
        <taxon>Musaceae</taxon>
        <taxon>Ensete</taxon>
    </lineage>
</organism>